<accession>A0AAC8VV13</accession>
<reference evidence="2" key="1">
    <citation type="submission" date="2015-08" db="EMBL/GenBank/DDBJ databases">
        <title>Complete Genome Sequence of Azospirillum thiophilum BV-S.</title>
        <authorList>
            <person name="Fomenkov A."/>
            <person name="Vincze T."/>
            <person name="Grabovich M."/>
            <person name="Dubinina G."/>
            <person name="Orlova M."/>
            <person name="Belousova E."/>
            <person name="Roberts R.J."/>
        </authorList>
    </citation>
    <scope>NUCLEOTIDE SEQUENCE [LARGE SCALE GENOMIC DNA]</scope>
    <source>
        <strain evidence="2">BV-S</strain>
    </source>
</reference>
<dbReference type="KEGG" id="ati:AL072_02475"/>
<evidence type="ECO:0000313" key="1">
    <source>
        <dbReference type="EMBL" id="ALG69974.1"/>
    </source>
</evidence>
<name>A0AAC8VV13_9PROT</name>
<dbReference type="EMBL" id="CP012401">
    <property type="protein sequence ID" value="ALG69974.1"/>
    <property type="molecule type" value="Genomic_DNA"/>
</dbReference>
<organism evidence="1 2">
    <name type="scientific">Azospirillum thiophilum</name>
    <dbReference type="NCBI Taxonomy" id="528244"/>
    <lineage>
        <taxon>Bacteria</taxon>
        <taxon>Pseudomonadati</taxon>
        <taxon>Pseudomonadota</taxon>
        <taxon>Alphaproteobacteria</taxon>
        <taxon>Rhodospirillales</taxon>
        <taxon>Azospirillaceae</taxon>
        <taxon>Azospirillum</taxon>
    </lineage>
</organism>
<evidence type="ECO:0000313" key="2">
    <source>
        <dbReference type="Proteomes" id="UP000069935"/>
    </source>
</evidence>
<sequence>MSDLLLDWSPLKSSVRRDVLTSWRPSGPGNDGWLLMVWPSLQPGIGWGWRTNLYAPVRSGIGRAENQLEAQQSAENALMDMLTAHQQAELLRERNERWAKLCRSG</sequence>
<protein>
    <submittedName>
        <fullName evidence="1">Uncharacterized protein</fullName>
    </submittedName>
</protein>
<dbReference type="AlphaFoldDB" id="A0AAC8VV13"/>
<keyword evidence="2" id="KW-1185">Reference proteome</keyword>
<dbReference type="Proteomes" id="UP000069935">
    <property type="component" value="Chromosome 1"/>
</dbReference>
<reference evidence="1 2" key="2">
    <citation type="journal article" date="2016" name="Genome Announc.">
        <title>Complete Genome Sequence of a Strain of Azospirillum thiophilum Isolated from a Sulfide Spring.</title>
        <authorList>
            <person name="Fomenkov A."/>
            <person name="Vincze T."/>
            <person name="Grabovich M."/>
            <person name="Anton B.P."/>
            <person name="Dubinina G."/>
            <person name="Orlova M."/>
            <person name="Belousova E."/>
            <person name="Roberts R.J."/>
        </authorList>
    </citation>
    <scope>NUCLEOTIDE SEQUENCE [LARGE SCALE GENOMIC DNA]</scope>
    <source>
        <strain evidence="1 2">BV-S</strain>
    </source>
</reference>
<gene>
    <name evidence="1" type="ORF">AL072_02475</name>
</gene>
<proteinExistence type="predicted"/>